<dbReference type="RefSeq" id="WP_201657571.1">
    <property type="nucleotide sequence ID" value="NZ_JAEQNC010000005.1"/>
</dbReference>
<dbReference type="EMBL" id="JAEQNC010000005">
    <property type="protein sequence ID" value="MBL0372590.1"/>
    <property type="molecule type" value="Genomic_DNA"/>
</dbReference>
<protein>
    <submittedName>
        <fullName evidence="1">Sulfotransferase family 2 domain-containing protein</fullName>
    </submittedName>
</protein>
<dbReference type="InterPro" id="IPR027417">
    <property type="entry name" value="P-loop_NTPase"/>
</dbReference>
<evidence type="ECO:0000313" key="2">
    <source>
        <dbReference type="Proteomes" id="UP000633219"/>
    </source>
</evidence>
<dbReference type="Pfam" id="PF03567">
    <property type="entry name" value="Sulfotransfer_2"/>
    <property type="match status" value="1"/>
</dbReference>
<organism evidence="1 2">
    <name type="scientific">Rhizobium setariae</name>
    <dbReference type="NCBI Taxonomy" id="2801340"/>
    <lineage>
        <taxon>Bacteria</taxon>
        <taxon>Pseudomonadati</taxon>
        <taxon>Pseudomonadota</taxon>
        <taxon>Alphaproteobacteria</taxon>
        <taxon>Hyphomicrobiales</taxon>
        <taxon>Rhizobiaceae</taxon>
        <taxon>Rhizobium/Agrobacterium group</taxon>
        <taxon>Rhizobium</taxon>
    </lineage>
</organism>
<dbReference type="AlphaFoldDB" id="A0A937CKX5"/>
<evidence type="ECO:0000313" key="1">
    <source>
        <dbReference type="EMBL" id="MBL0372590.1"/>
    </source>
</evidence>
<dbReference type="GO" id="GO:0016020">
    <property type="term" value="C:membrane"/>
    <property type="evidence" value="ECO:0007669"/>
    <property type="project" value="InterPro"/>
</dbReference>
<name>A0A937CKX5_9HYPH</name>
<keyword evidence="2" id="KW-1185">Reference proteome</keyword>
<proteinExistence type="predicted"/>
<gene>
    <name evidence="1" type="ORF">JJB09_11175</name>
</gene>
<comment type="caution">
    <text evidence="1">The sequence shown here is derived from an EMBL/GenBank/DDBJ whole genome shotgun (WGS) entry which is preliminary data.</text>
</comment>
<dbReference type="Gene3D" id="3.40.50.300">
    <property type="entry name" value="P-loop containing nucleotide triphosphate hydrolases"/>
    <property type="match status" value="1"/>
</dbReference>
<reference evidence="1" key="1">
    <citation type="submission" date="2021-01" db="EMBL/GenBank/DDBJ databases">
        <title>Rhizobium sp. strain KVB221 16S ribosomal RNA gene Genome sequencing and assembly.</title>
        <authorList>
            <person name="Kang M."/>
        </authorList>
    </citation>
    <scope>NUCLEOTIDE SEQUENCE</scope>
    <source>
        <strain evidence="1">KVB221</strain>
    </source>
</reference>
<dbReference type="InterPro" id="IPR005331">
    <property type="entry name" value="Sulfotransferase"/>
</dbReference>
<dbReference type="GO" id="GO:0008146">
    <property type="term" value="F:sulfotransferase activity"/>
    <property type="evidence" value="ECO:0007669"/>
    <property type="project" value="InterPro"/>
</dbReference>
<accession>A0A937CKX5</accession>
<dbReference type="Proteomes" id="UP000633219">
    <property type="component" value="Unassembled WGS sequence"/>
</dbReference>
<sequence length="240" mass="28467">MIVSHKHKIIFIKPRKVAGTSFEIALSKYLAEDDIITPVSREDEKIRRKLGFIGPRGFSFSLAKYFSKKPSKRISFFGLRLPHKFYNHISAPQIKRRLDAAAWRDYHKISIVRNPWERAVSIFFWKNTKSWKTPDLAEFTSYFKKNKYLLNINYPNYMIGGKDVIDTYIRYENFEEDILKLERQVPSLAGLWDTFKDINAKADTRDKSRSTAEIFRNNPEVNALVEKMNRWEIEKFSYHL</sequence>
<dbReference type="SUPFAM" id="SSF52540">
    <property type="entry name" value="P-loop containing nucleoside triphosphate hydrolases"/>
    <property type="match status" value="1"/>
</dbReference>